<dbReference type="RefSeq" id="WP_093824815.1">
    <property type="nucleotide sequence ID" value="NZ_FOLQ01000002.1"/>
</dbReference>
<dbReference type="EMBL" id="FOLQ01000002">
    <property type="protein sequence ID" value="SFC87501.1"/>
    <property type="molecule type" value="Genomic_DNA"/>
</dbReference>
<protein>
    <submittedName>
        <fullName evidence="1">Uncharacterized protein</fullName>
    </submittedName>
</protein>
<organism evidence="1 2">
    <name type="scientific">Spirosoma endophyticum</name>
    <dbReference type="NCBI Taxonomy" id="662367"/>
    <lineage>
        <taxon>Bacteria</taxon>
        <taxon>Pseudomonadati</taxon>
        <taxon>Bacteroidota</taxon>
        <taxon>Cytophagia</taxon>
        <taxon>Cytophagales</taxon>
        <taxon>Cytophagaceae</taxon>
        <taxon>Spirosoma</taxon>
    </lineage>
</organism>
<evidence type="ECO:0000313" key="2">
    <source>
        <dbReference type="Proteomes" id="UP000198598"/>
    </source>
</evidence>
<name>A0A1I1MQ41_9BACT</name>
<evidence type="ECO:0000313" key="1">
    <source>
        <dbReference type="EMBL" id="SFC87501.1"/>
    </source>
</evidence>
<proteinExistence type="predicted"/>
<dbReference type="AlphaFoldDB" id="A0A1I1MQ41"/>
<sequence length="175" mass="20681">MILFFSGTSEGIQCMHVGYPITDYESAFELLTQLVADRWILEEAVIIDETSRMDVPLEAFDGQPIQEHIRALQQQWQRILSPLPVPNKPPVKQRMKDWHVQMEVYYDNMISYLEKMMSLLNIQQARIAACPKESVRIHINDHYERLLNNSRYMHKQAKESRERNGTRLNNLKKDH</sequence>
<dbReference type="Proteomes" id="UP000198598">
    <property type="component" value="Unassembled WGS sequence"/>
</dbReference>
<keyword evidence="2" id="KW-1185">Reference proteome</keyword>
<gene>
    <name evidence="1" type="ORF">SAMN05216167_102666</name>
</gene>
<accession>A0A1I1MQ41</accession>
<reference evidence="1 2" key="1">
    <citation type="submission" date="2016-10" db="EMBL/GenBank/DDBJ databases">
        <authorList>
            <person name="de Groot N.N."/>
        </authorList>
    </citation>
    <scope>NUCLEOTIDE SEQUENCE [LARGE SCALE GENOMIC DNA]</scope>
    <source>
        <strain evidence="1 2">DSM 26130</strain>
    </source>
</reference>